<keyword evidence="1" id="KW-0812">Transmembrane</keyword>
<reference evidence="2 3" key="1">
    <citation type="submission" date="2007-03" db="EMBL/GenBank/DDBJ databases">
        <authorList>
            <person name="Stal L."/>
            <person name="Ferriera S."/>
            <person name="Johnson J."/>
            <person name="Kravitz S."/>
            <person name="Beeson K."/>
            <person name="Sutton G."/>
            <person name="Rogers Y.-H."/>
            <person name="Friedman R."/>
            <person name="Frazier M."/>
            <person name="Venter J.C."/>
        </authorList>
    </citation>
    <scope>NUCLEOTIDE SEQUENCE [LARGE SCALE GENOMIC DNA]</scope>
    <source>
        <strain evidence="2 3">CCY0110</strain>
    </source>
</reference>
<evidence type="ECO:0000313" key="3">
    <source>
        <dbReference type="Proteomes" id="UP000003781"/>
    </source>
</evidence>
<dbReference type="Pfam" id="PF11353">
    <property type="entry name" value="DUF3153"/>
    <property type="match status" value="1"/>
</dbReference>
<dbReference type="Proteomes" id="UP000003781">
    <property type="component" value="Unassembled WGS sequence"/>
</dbReference>
<dbReference type="eggNOG" id="ENOG502ZBK0">
    <property type="taxonomic scope" value="Bacteria"/>
</dbReference>
<dbReference type="RefSeq" id="WP_008276941.1">
    <property type="nucleotide sequence ID" value="NZ_AAXW01000033.1"/>
</dbReference>
<evidence type="ECO:0008006" key="4">
    <source>
        <dbReference type="Google" id="ProtNLM"/>
    </source>
</evidence>
<evidence type="ECO:0000256" key="1">
    <source>
        <dbReference type="SAM" id="Phobius"/>
    </source>
</evidence>
<dbReference type="AlphaFoldDB" id="A3IU85"/>
<feature type="transmembrane region" description="Helical" evidence="1">
    <location>
        <begin position="231"/>
        <end position="254"/>
    </location>
</feature>
<dbReference type="EMBL" id="AAXW01000033">
    <property type="protein sequence ID" value="EAZ89959.1"/>
    <property type="molecule type" value="Genomic_DNA"/>
</dbReference>
<keyword evidence="1" id="KW-0472">Membrane</keyword>
<accession>A3IU85</accession>
<proteinExistence type="predicted"/>
<protein>
    <recommendedName>
        <fullName evidence="4">DUF3153 domain-containing protein</fullName>
    </recommendedName>
</protein>
<keyword evidence="1" id="KW-1133">Transmembrane helix</keyword>
<dbReference type="OrthoDB" id="458293at2"/>
<keyword evidence="3" id="KW-1185">Reference proteome</keyword>
<name>A3IU85_9CHRO</name>
<dbReference type="InterPro" id="IPR021499">
    <property type="entry name" value="DUF3153"/>
</dbReference>
<sequence>MVNTQKKITKNYNQRRILSRLFLPLILSLLVLLSGCVRYDVGINFNEQHHGEIFQHIRLAQQLTSLSKTEANQWLNSLESRAKSLKGKAQKVSDEEIIVRIPFSNGQELTDKFNHFFNPNYSKITSGLKVENPELVQLKAEMSIKQSNWIFFERNKLDIDVDLRALGVLSNQGNVIVSPGSLVNLEFVLNAPLRVKNIDKKSNLNSESNPNYTQTSWQLEPGQINHIETSFWVPSYLGIGTVIIILVILLGFYAKHRHFPGFQKTV</sequence>
<evidence type="ECO:0000313" key="2">
    <source>
        <dbReference type="EMBL" id="EAZ89959.1"/>
    </source>
</evidence>
<organism evidence="2 3">
    <name type="scientific">Crocosphaera chwakensis CCY0110</name>
    <dbReference type="NCBI Taxonomy" id="391612"/>
    <lineage>
        <taxon>Bacteria</taxon>
        <taxon>Bacillati</taxon>
        <taxon>Cyanobacteriota</taxon>
        <taxon>Cyanophyceae</taxon>
        <taxon>Oscillatoriophycideae</taxon>
        <taxon>Chroococcales</taxon>
        <taxon>Aphanothecaceae</taxon>
        <taxon>Crocosphaera</taxon>
        <taxon>Crocosphaera chwakensis</taxon>
    </lineage>
</organism>
<comment type="caution">
    <text evidence="2">The sequence shown here is derived from an EMBL/GenBank/DDBJ whole genome shotgun (WGS) entry which is preliminary data.</text>
</comment>
<gene>
    <name evidence="2" type="ORF">CY0110_07179</name>
</gene>